<evidence type="ECO:0000313" key="9">
    <source>
        <dbReference type="Proteomes" id="UP001152320"/>
    </source>
</evidence>
<dbReference type="Gene3D" id="3.30.160.60">
    <property type="entry name" value="Classic Zinc Finger"/>
    <property type="match status" value="1"/>
</dbReference>
<dbReference type="SUPFAM" id="SSF57850">
    <property type="entry name" value="RING/U-box"/>
    <property type="match status" value="1"/>
</dbReference>
<dbReference type="PROSITE" id="PS50119">
    <property type="entry name" value="ZF_BBOX"/>
    <property type="match status" value="2"/>
</dbReference>
<evidence type="ECO:0000313" key="8">
    <source>
        <dbReference type="EMBL" id="KAJ8021074.1"/>
    </source>
</evidence>
<dbReference type="InterPro" id="IPR001841">
    <property type="entry name" value="Znf_RING"/>
</dbReference>
<dbReference type="PANTHER" id="PTHR25462">
    <property type="entry name" value="BONUS, ISOFORM C-RELATED"/>
    <property type="match status" value="1"/>
</dbReference>
<accession>A0A9Q0YIA6</accession>
<dbReference type="InterPro" id="IPR047153">
    <property type="entry name" value="TRIM45/56/19-like"/>
</dbReference>
<dbReference type="InterPro" id="IPR000315">
    <property type="entry name" value="Znf_B-box"/>
</dbReference>
<dbReference type="PROSITE" id="PS50089">
    <property type="entry name" value="ZF_RING_2"/>
    <property type="match status" value="1"/>
</dbReference>
<evidence type="ECO:0000256" key="4">
    <source>
        <dbReference type="PROSITE-ProRule" id="PRU00024"/>
    </source>
</evidence>
<dbReference type="Pfam" id="PF13445">
    <property type="entry name" value="zf-RING_UBOX"/>
    <property type="match status" value="1"/>
</dbReference>
<dbReference type="InterPro" id="IPR027370">
    <property type="entry name" value="Znf-RING_euk"/>
</dbReference>
<dbReference type="SMART" id="SM00184">
    <property type="entry name" value="RING"/>
    <property type="match status" value="2"/>
</dbReference>
<name>A0A9Q0YIA6_HOLLE</name>
<dbReference type="SMART" id="SM00336">
    <property type="entry name" value="BBOX"/>
    <property type="match status" value="2"/>
</dbReference>
<dbReference type="PROSITE" id="PS00518">
    <property type="entry name" value="ZF_RING_1"/>
    <property type="match status" value="1"/>
</dbReference>
<dbReference type="Proteomes" id="UP001152320">
    <property type="component" value="Chromosome 22"/>
</dbReference>
<feature type="domain" description="B box-type" evidence="7">
    <location>
        <begin position="94"/>
        <end position="140"/>
    </location>
</feature>
<dbReference type="CDD" id="cd19757">
    <property type="entry name" value="Bbox1"/>
    <property type="match status" value="1"/>
</dbReference>
<dbReference type="OrthoDB" id="6160893at2759"/>
<reference evidence="8" key="1">
    <citation type="submission" date="2021-10" db="EMBL/GenBank/DDBJ databases">
        <title>Tropical sea cucumber genome reveals ecological adaptation and Cuvierian tubules defense mechanism.</title>
        <authorList>
            <person name="Chen T."/>
        </authorList>
    </citation>
    <scope>NUCLEOTIDE SEQUENCE</scope>
    <source>
        <strain evidence="8">Nanhai2018</strain>
        <tissue evidence="8">Muscle</tissue>
    </source>
</reference>
<keyword evidence="3" id="KW-0862">Zinc</keyword>
<keyword evidence="2 4" id="KW-0863">Zinc-finger</keyword>
<evidence type="ECO:0000256" key="2">
    <source>
        <dbReference type="ARBA" id="ARBA00022771"/>
    </source>
</evidence>
<comment type="caution">
    <text evidence="8">The sequence shown here is derived from an EMBL/GenBank/DDBJ whole genome shotgun (WGS) entry which is preliminary data.</text>
</comment>
<evidence type="ECO:0000256" key="1">
    <source>
        <dbReference type="ARBA" id="ARBA00022723"/>
    </source>
</evidence>
<dbReference type="InterPro" id="IPR017907">
    <property type="entry name" value="Znf_RING_CS"/>
</dbReference>
<dbReference type="GO" id="GO:0008270">
    <property type="term" value="F:zinc ion binding"/>
    <property type="evidence" value="ECO:0007669"/>
    <property type="project" value="UniProtKB-KW"/>
</dbReference>
<dbReference type="AlphaFoldDB" id="A0A9Q0YIA6"/>
<feature type="coiled-coil region" evidence="5">
    <location>
        <begin position="247"/>
        <end position="274"/>
    </location>
</feature>
<evidence type="ECO:0000259" key="6">
    <source>
        <dbReference type="PROSITE" id="PS50089"/>
    </source>
</evidence>
<keyword evidence="1" id="KW-0479">Metal-binding</keyword>
<dbReference type="Gene3D" id="3.30.40.10">
    <property type="entry name" value="Zinc/RING finger domain, C3HC4 (zinc finger)"/>
    <property type="match status" value="1"/>
</dbReference>
<evidence type="ECO:0000259" key="7">
    <source>
        <dbReference type="PROSITE" id="PS50119"/>
    </source>
</evidence>
<feature type="domain" description="B box-type" evidence="7">
    <location>
        <begin position="155"/>
        <end position="196"/>
    </location>
</feature>
<organism evidence="8 9">
    <name type="scientific">Holothuria leucospilota</name>
    <name type="common">Black long sea cucumber</name>
    <name type="synonym">Mertensiothuria leucospilota</name>
    <dbReference type="NCBI Taxonomy" id="206669"/>
    <lineage>
        <taxon>Eukaryota</taxon>
        <taxon>Metazoa</taxon>
        <taxon>Echinodermata</taxon>
        <taxon>Eleutherozoa</taxon>
        <taxon>Echinozoa</taxon>
        <taxon>Holothuroidea</taxon>
        <taxon>Aspidochirotacea</taxon>
        <taxon>Aspidochirotida</taxon>
        <taxon>Holothuriidae</taxon>
        <taxon>Holothuria</taxon>
    </lineage>
</organism>
<evidence type="ECO:0000256" key="5">
    <source>
        <dbReference type="SAM" id="Coils"/>
    </source>
</evidence>
<proteinExistence type="predicted"/>
<sequence>MAQSVNRSFREDLVHCVICSEDYNEPTLLPCLHSFCLKCLKRWASNSQAQPLSCPTCGCTVDLPDAGVGSLPQNVFLVSLAERVEEAGRLSKQRKDCSCDICRTNIGAMFCLDCKMHICSDCLGTHERLSRSRDHNMIPSHSLSDQTYLKKIMLTQAPYCTKHRQEKISFFCTQCEQLVCHVCALVCHIGHNLQEAEIKVKSVRANMQTILKESEIEISSILDKSKETERSAEEIKSKLSALLCDVDARYEQIVSKLQSDRKQLRQELFAIERRKSEYLQCINADISMWFKKMENNLETIRRILEEKNPWEMVQMERNIIWSYKKLQSDKSRVEMFPLPGKIAFTFIASDLGRVPHEFREKKPRNSINENFLGSLYKTWV</sequence>
<evidence type="ECO:0000256" key="3">
    <source>
        <dbReference type="ARBA" id="ARBA00022833"/>
    </source>
</evidence>
<dbReference type="PANTHER" id="PTHR25462:SF296">
    <property type="entry name" value="MEIOTIC P26, ISOFORM F"/>
    <property type="match status" value="1"/>
</dbReference>
<feature type="domain" description="RING-type" evidence="6">
    <location>
        <begin position="16"/>
        <end position="57"/>
    </location>
</feature>
<dbReference type="EMBL" id="JAIZAY010000022">
    <property type="protein sequence ID" value="KAJ8021074.1"/>
    <property type="molecule type" value="Genomic_DNA"/>
</dbReference>
<dbReference type="Pfam" id="PF00643">
    <property type="entry name" value="zf-B_box"/>
    <property type="match status" value="1"/>
</dbReference>
<dbReference type="InterPro" id="IPR013083">
    <property type="entry name" value="Znf_RING/FYVE/PHD"/>
</dbReference>
<keyword evidence="5" id="KW-0175">Coiled coil</keyword>
<dbReference type="Gene3D" id="4.10.830.40">
    <property type="match status" value="1"/>
</dbReference>
<gene>
    <name evidence="8" type="ORF">HOLleu_40839</name>
</gene>
<dbReference type="SUPFAM" id="SSF57845">
    <property type="entry name" value="B-box zinc-binding domain"/>
    <property type="match status" value="1"/>
</dbReference>
<protein>
    <submittedName>
        <fullName evidence="8">E3 ubiquitin-protein ligase TRIM56</fullName>
    </submittedName>
</protein>
<keyword evidence="9" id="KW-1185">Reference proteome</keyword>